<gene>
    <name evidence="3" type="ordered locus">AALP_Aa6g171200</name>
</gene>
<dbReference type="Gramene" id="KFK31884">
    <property type="protein sequence ID" value="KFK31884"/>
    <property type="gene ID" value="AALP_AA6G171200"/>
</dbReference>
<dbReference type="AlphaFoldDB" id="A0A087GPT2"/>
<dbReference type="OrthoDB" id="10643724at2759"/>
<evidence type="ECO:0000313" key="3">
    <source>
        <dbReference type="EMBL" id="KFK31884.1"/>
    </source>
</evidence>
<organism evidence="3 4">
    <name type="scientific">Arabis alpina</name>
    <name type="common">Alpine rock-cress</name>
    <dbReference type="NCBI Taxonomy" id="50452"/>
    <lineage>
        <taxon>Eukaryota</taxon>
        <taxon>Viridiplantae</taxon>
        <taxon>Streptophyta</taxon>
        <taxon>Embryophyta</taxon>
        <taxon>Tracheophyta</taxon>
        <taxon>Spermatophyta</taxon>
        <taxon>Magnoliopsida</taxon>
        <taxon>eudicotyledons</taxon>
        <taxon>Gunneridae</taxon>
        <taxon>Pentapetalae</taxon>
        <taxon>rosids</taxon>
        <taxon>malvids</taxon>
        <taxon>Brassicales</taxon>
        <taxon>Brassicaceae</taxon>
        <taxon>Arabideae</taxon>
        <taxon>Arabis</taxon>
    </lineage>
</organism>
<accession>A0A087GPT2</accession>
<name>A0A087GPT2_ARAAL</name>
<keyword evidence="4" id="KW-1185">Reference proteome</keyword>
<feature type="compositionally biased region" description="Basic and acidic residues" evidence="1">
    <location>
        <begin position="138"/>
        <end position="147"/>
    </location>
</feature>
<reference evidence="4" key="1">
    <citation type="journal article" date="2015" name="Nat. Plants">
        <title>Genome expansion of Arabis alpina linked with retrotransposition and reduced symmetric DNA methylation.</title>
        <authorList>
            <person name="Willing E.M."/>
            <person name="Rawat V."/>
            <person name="Mandakova T."/>
            <person name="Maumus F."/>
            <person name="James G.V."/>
            <person name="Nordstroem K.J."/>
            <person name="Becker C."/>
            <person name="Warthmann N."/>
            <person name="Chica C."/>
            <person name="Szarzynska B."/>
            <person name="Zytnicki M."/>
            <person name="Albani M.C."/>
            <person name="Kiefer C."/>
            <person name="Bergonzi S."/>
            <person name="Castaings L."/>
            <person name="Mateos J.L."/>
            <person name="Berns M.C."/>
            <person name="Bujdoso N."/>
            <person name="Piofczyk T."/>
            <person name="de Lorenzo L."/>
            <person name="Barrero-Sicilia C."/>
            <person name="Mateos I."/>
            <person name="Piednoel M."/>
            <person name="Hagmann J."/>
            <person name="Chen-Min-Tao R."/>
            <person name="Iglesias-Fernandez R."/>
            <person name="Schuster S.C."/>
            <person name="Alonso-Blanco C."/>
            <person name="Roudier F."/>
            <person name="Carbonero P."/>
            <person name="Paz-Ares J."/>
            <person name="Davis S.J."/>
            <person name="Pecinka A."/>
            <person name="Quesneville H."/>
            <person name="Colot V."/>
            <person name="Lysak M.A."/>
            <person name="Weigel D."/>
            <person name="Coupland G."/>
            <person name="Schneeberger K."/>
        </authorList>
    </citation>
    <scope>NUCLEOTIDE SEQUENCE [LARGE SCALE GENOMIC DNA]</scope>
    <source>
        <strain evidence="4">cv. Pajares</strain>
    </source>
</reference>
<sequence length="155" mass="17924">MMETGEKDDYIDPIVDGWKRRLVVENKNIWFKDLLKKDVDGRKTETKAIPLRKRKGKDKESVDVDVKEMILAEFKELGEKMTSMEAKVMSRLDELETRMNGVENSLDGGSDEADKSKKKGSKTMDKRKNKGKRLYSKLTEEPLDKPNTRARRTKA</sequence>
<dbReference type="InterPro" id="IPR005048">
    <property type="entry name" value="DUF287"/>
</dbReference>
<protein>
    <recommendedName>
        <fullName evidence="2">DUF287 domain-containing protein</fullName>
    </recommendedName>
</protein>
<dbReference type="Pfam" id="PF03384">
    <property type="entry name" value="DUF287"/>
    <property type="match status" value="1"/>
</dbReference>
<evidence type="ECO:0000256" key="1">
    <source>
        <dbReference type="SAM" id="MobiDB-lite"/>
    </source>
</evidence>
<feature type="domain" description="DUF287" evidence="2">
    <location>
        <begin position="9"/>
        <end position="34"/>
    </location>
</feature>
<evidence type="ECO:0000313" key="4">
    <source>
        <dbReference type="Proteomes" id="UP000029120"/>
    </source>
</evidence>
<dbReference type="Proteomes" id="UP000029120">
    <property type="component" value="Chromosome 6"/>
</dbReference>
<evidence type="ECO:0000259" key="2">
    <source>
        <dbReference type="Pfam" id="PF03384"/>
    </source>
</evidence>
<proteinExistence type="predicted"/>
<dbReference type="EMBL" id="CM002874">
    <property type="protein sequence ID" value="KFK31884.1"/>
    <property type="molecule type" value="Genomic_DNA"/>
</dbReference>
<feature type="compositionally biased region" description="Basic residues" evidence="1">
    <location>
        <begin position="116"/>
        <end position="135"/>
    </location>
</feature>
<feature type="region of interest" description="Disordered" evidence="1">
    <location>
        <begin position="98"/>
        <end position="155"/>
    </location>
</feature>